<dbReference type="SUPFAM" id="SSF52058">
    <property type="entry name" value="L domain-like"/>
    <property type="match status" value="1"/>
</dbReference>
<dbReference type="InterPro" id="IPR035897">
    <property type="entry name" value="Toll_tir_struct_dom_sf"/>
</dbReference>
<dbReference type="GeneID" id="101503346"/>
<dbReference type="Pfam" id="PF23282">
    <property type="entry name" value="WHD_ROQ1"/>
    <property type="match status" value="1"/>
</dbReference>
<evidence type="ECO:0000256" key="2">
    <source>
        <dbReference type="ARBA" id="ARBA00022737"/>
    </source>
</evidence>
<reference evidence="6" key="1">
    <citation type="journal article" date="2013" name="Nat. Biotechnol.">
        <title>Draft genome sequence of chickpea (Cicer arietinum) provides a resource for trait improvement.</title>
        <authorList>
            <person name="Varshney R.K."/>
            <person name="Song C."/>
            <person name="Saxena R.K."/>
            <person name="Azam S."/>
            <person name="Yu S."/>
            <person name="Sharpe A.G."/>
            <person name="Cannon S."/>
            <person name="Baek J."/>
            <person name="Rosen B.D."/>
            <person name="Tar'an B."/>
            <person name="Millan T."/>
            <person name="Zhang X."/>
            <person name="Ramsay L.D."/>
            <person name="Iwata A."/>
            <person name="Wang Y."/>
            <person name="Nelson W."/>
            <person name="Farmer A.D."/>
            <person name="Gaur P.M."/>
            <person name="Soderlund C."/>
            <person name="Penmetsa R.V."/>
            <person name="Xu C."/>
            <person name="Bharti A.K."/>
            <person name="He W."/>
            <person name="Winter P."/>
            <person name="Zhao S."/>
            <person name="Hane J.K."/>
            <person name="Carrasquilla-Garcia N."/>
            <person name="Condie J.A."/>
            <person name="Upadhyaya H.D."/>
            <person name="Luo M.C."/>
            <person name="Thudi M."/>
            <person name="Gowda C.L."/>
            <person name="Singh N.P."/>
            <person name="Lichtenzveig J."/>
            <person name="Gali K.K."/>
            <person name="Rubio J."/>
            <person name="Nadarajan N."/>
            <person name="Dolezel J."/>
            <person name="Bansal K.C."/>
            <person name="Xu X."/>
            <person name="Edwards D."/>
            <person name="Zhang G."/>
            <person name="Kahl G."/>
            <person name="Gil J."/>
            <person name="Singh K.B."/>
            <person name="Datta S.K."/>
            <person name="Jackson S.A."/>
            <person name="Wang J."/>
            <person name="Cook D.R."/>
        </authorList>
    </citation>
    <scope>NUCLEOTIDE SEQUENCE [LARGE SCALE GENOMIC DNA]</scope>
    <source>
        <strain evidence="6">cv. CDC Frontier</strain>
    </source>
</reference>
<feature type="domain" description="TIR" evidence="5">
    <location>
        <begin position="65"/>
        <end position="231"/>
    </location>
</feature>
<dbReference type="PROSITE" id="PS50104">
    <property type="entry name" value="TIR"/>
    <property type="match status" value="1"/>
</dbReference>
<evidence type="ECO:0000256" key="3">
    <source>
        <dbReference type="ARBA" id="ARBA00022821"/>
    </source>
</evidence>
<keyword evidence="1" id="KW-0433">Leucine-rich repeat</keyword>
<protein>
    <submittedName>
        <fullName evidence="7">Disease resistance protein RML1A</fullName>
    </submittedName>
</protein>
<dbReference type="Gene3D" id="3.80.10.10">
    <property type="entry name" value="Ribonuclease Inhibitor"/>
    <property type="match status" value="2"/>
</dbReference>
<dbReference type="GO" id="GO:0007165">
    <property type="term" value="P:signal transduction"/>
    <property type="evidence" value="ECO:0007669"/>
    <property type="project" value="InterPro"/>
</dbReference>
<dbReference type="SMART" id="SM00255">
    <property type="entry name" value="TIR"/>
    <property type="match status" value="1"/>
</dbReference>
<dbReference type="SUPFAM" id="SSF52200">
    <property type="entry name" value="Toll/Interleukin receptor TIR domain"/>
    <property type="match status" value="1"/>
</dbReference>
<keyword evidence="6" id="KW-1185">Reference proteome</keyword>
<dbReference type="InterPro" id="IPR044974">
    <property type="entry name" value="Disease_R_plants"/>
</dbReference>
<dbReference type="Gene3D" id="1.10.8.430">
    <property type="entry name" value="Helical domain of apoptotic protease-activating factors"/>
    <property type="match status" value="1"/>
</dbReference>
<dbReference type="GO" id="GO:0043531">
    <property type="term" value="F:ADP binding"/>
    <property type="evidence" value="ECO:0007669"/>
    <property type="project" value="InterPro"/>
</dbReference>
<dbReference type="InterPro" id="IPR036390">
    <property type="entry name" value="WH_DNA-bd_sf"/>
</dbReference>
<name>A0A1S2YV86_CICAR</name>
<dbReference type="InterPro" id="IPR002182">
    <property type="entry name" value="NB-ARC"/>
</dbReference>
<dbReference type="AlphaFoldDB" id="A0A1S2YV86"/>
<dbReference type="FunFam" id="3.40.50.10140:FF:000007">
    <property type="entry name" value="Disease resistance protein (TIR-NBS-LRR class)"/>
    <property type="match status" value="1"/>
</dbReference>
<dbReference type="Gene3D" id="3.40.50.300">
    <property type="entry name" value="P-loop containing nucleotide triphosphate hydrolases"/>
    <property type="match status" value="1"/>
</dbReference>
<dbReference type="PANTHER" id="PTHR11017">
    <property type="entry name" value="LEUCINE-RICH REPEAT-CONTAINING PROTEIN"/>
    <property type="match status" value="1"/>
</dbReference>
<dbReference type="Pfam" id="PF01582">
    <property type="entry name" value="TIR"/>
    <property type="match status" value="1"/>
</dbReference>
<dbReference type="InterPro" id="IPR000157">
    <property type="entry name" value="TIR_dom"/>
</dbReference>
<dbReference type="PRINTS" id="PR00364">
    <property type="entry name" value="DISEASERSIST"/>
</dbReference>
<proteinExistence type="predicted"/>
<dbReference type="RefSeq" id="XP_004510453.1">
    <property type="nucleotide sequence ID" value="XM_004510396.3"/>
</dbReference>
<dbReference type="PaxDb" id="3827-XP_004510453.1"/>
<dbReference type="FunFam" id="3.80.10.10:FF:000386">
    <property type="entry name" value="Disease resistance protein RPS4"/>
    <property type="match status" value="1"/>
</dbReference>
<keyword evidence="2" id="KW-0677">Repeat</keyword>
<dbReference type="OrthoDB" id="1397799at2759"/>
<dbReference type="STRING" id="3827.A0A1S2YV86"/>
<dbReference type="InterPro" id="IPR042197">
    <property type="entry name" value="Apaf_helical"/>
</dbReference>
<gene>
    <name evidence="7" type="primary">LOC101503346</name>
</gene>
<dbReference type="SUPFAM" id="SSF52540">
    <property type="entry name" value="P-loop containing nucleoside triphosphate hydrolases"/>
    <property type="match status" value="1"/>
</dbReference>
<dbReference type="InterPro" id="IPR027417">
    <property type="entry name" value="P-loop_NTPase"/>
</dbReference>
<dbReference type="Gene3D" id="3.40.50.10140">
    <property type="entry name" value="Toll/interleukin-1 receptor homology (TIR) domain"/>
    <property type="match status" value="1"/>
</dbReference>
<dbReference type="InterPro" id="IPR058192">
    <property type="entry name" value="WHD_ROQ1-like"/>
</dbReference>
<dbReference type="PANTHER" id="PTHR11017:SF398">
    <property type="entry name" value="RESISTANCE PROTEIN (TIR-NBS-LRR CLASS), PUTATIVE-RELATED"/>
    <property type="match status" value="1"/>
</dbReference>
<organism evidence="6 7">
    <name type="scientific">Cicer arietinum</name>
    <name type="common">Chickpea</name>
    <name type="synonym">Garbanzo</name>
    <dbReference type="NCBI Taxonomy" id="3827"/>
    <lineage>
        <taxon>Eukaryota</taxon>
        <taxon>Viridiplantae</taxon>
        <taxon>Streptophyta</taxon>
        <taxon>Embryophyta</taxon>
        <taxon>Tracheophyta</taxon>
        <taxon>Spermatophyta</taxon>
        <taxon>Magnoliopsida</taxon>
        <taxon>eudicotyledons</taxon>
        <taxon>Gunneridae</taxon>
        <taxon>Pentapetalae</taxon>
        <taxon>rosids</taxon>
        <taxon>fabids</taxon>
        <taxon>Fabales</taxon>
        <taxon>Fabaceae</taxon>
        <taxon>Papilionoideae</taxon>
        <taxon>50 kb inversion clade</taxon>
        <taxon>NPAAA clade</taxon>
        <taxon>Hologalegina</taxon>
        <taxon>IRL clade</taxon>
        <taxon>Cicereae</taxon>
        <taxon>Cicer</taxon>
    </lineage>
</organism>
<keyword evidence="4" id="KW-0520">NAD</keyword>
<dbReference type="eggNOG" id="ENOG502SUHE">
    <property type="taxonomic scope" value="Eukaryota"/>
</dbReference>
<dbReference type="KEGG" id="cam:101503346"/>
<dbReference type="InterPro" id="IPR032675">
    <property type="entry name" value="LRR_dom_sf"/>
</dbReference>
<accession>A0A1S2YV86</accession>
<dbReference type="Pfam" id="PF00931">
    <property type="entry name" value="NB-ARC"/>
    <property type="match status" value="1"/>
</dbReference>
<keyword evidence="3" id="KW-0611">Plant defense</keyword>
<dbReference type="GO" id="GO:0006952">
    <property type="term" value="P:defense response"/>
    <property type="evidence" value="ECO:0007669"/>
    <property type="project" value="UniProtKB-KW"/>
</dbReference>
<evidence type="ECO:0000259" key="5">
    <source>
        <dbReference type="PROSITE" id="PS50104"/>
    </source>
</evidence>
<evidence type="ECO:0000256" key="1">
    <source>
        <dbReference type="ARBA" id="ARBA00022614"/>
    </source>
</evidence>
<evidence type="ECO:0000313" key="7">
    <source>
        <dbReference type="RefSeq" id="XP_004510453.1"/>
    </source>
</evidence>
<reference evidence="7" key="2">
    <citation type="submission" date="2025-08" db="UniProtKB">
        <authorList>
            <consortium name="RefSeq"/>
        </authorList>
    </citation>
    <scope>IDENTIFICATION</scope>
    <source>
        <tissue evidence="7">Etiolated seedlings</tissue>
    </source>
</reference>
<dbReference type="SUPFAM" id="SSF46785">
    <property type="entry name" value="Winged helix' DNA-binding domain"/>
    <property type="match status" value="1"/>
</dbReference>
<evidence type="ECO:0000256" key="4">
    <source>
        <dbReference type="ARBA" id="ARBA00023027"/>
    </source>
</evidence>
<dbReference type="Proteomes" id="UP000087171">
    <property type="component" value="Chromosome Ca7"/>
</dbReference>
<evidence type="ECO:0000313" key="6">
    <source>
        <dbReference type="Proteomes" id="UP000087171"/>
    </source>
</evidence>
<sequence length="1109" mass="126063">MQMNQGSKSNDMLFFSSFSKQTVLRLFFVCLLFMSSLKVETVNTTTLDPKKSYPLISQSNVPQIHKYEVFVSFRGPDIREVFLGHLVKEFNQKKIVAFIDEKLKQGDEIGQSLFEAIETSLISVVIFSPNYASSEWCLDELVKIIECREKDGQIVLPVFYKVDPTNVRHQDGVYADAFDEHETKHGNASNNVLGWRYALKKSGNIAGFHSLKFWNDAELVEKIVDYVLRRLGQVRSVNSQKLIGIEKHISKVESLLQVHSRDVRAIGIWGMGGIGKTTIAQEVYSRLCSEYEGCYFKANVREVCGRVVDIISLKKDLFSTLLDENNSKIDIPYGLHYSVERRIRRMKVLVVLDDISSPQQLEILIGSLDLFGPGSRIILTTRNKQVLANWVVEKDIYKVKPLDFDDSFRLFTLNAFGNKDLQKDYHDLSKKVVKYAQGIPIVLHVLAHHLKGKDKKIWEGQLQSLTKKPIPEVHDVVRLSYSDLDRDEKNVLLDIAFFFDGLHLKVNQIKSLVKAHGYSVDVELENLKNKALITISPDNVVSMHSIIQETAWEIVREESFDNPGIRSRLLNPDDIYKVLNNDKGSETIRSIAIDLTTIKKMQINPHVFDKMKKLQYLDIYSKGYCCVFLQNRQSFYLPQGLESLPNELRYLRWAHYPLESLPSKFNGEKLVVLNLQYSQVKKLWYKQKDLKNLKYLILSLSSHLLELPDLSKATNLAVIDLRLCTGLTSVHPSVFSLNKLDKLDLGGCFSLTSLRTNIRLTSLRYLSLAGCIALNDFSVISTNMIKLNLEHTGIKQLPSSIGLQTKLEKLLLAHSYIKKLPQSIKHLSRLQHLDVHHCRELQSIPELPSSLKTLDASGCVSLETVIFPSTAIEQQKENKTKVTFWNCLKLDQDSLKAIELNAQINMMNFAYNHHIATSGDQDYDGKGKGTYVYPGSSVPEWLVYKTTRDYMTIDLTFVNHTTPLAFIFCFIVPQVESHGFNLIFNISAGEGESYQVSLDRPSIGIKSDHVYLTCDRGLSNYLNSRLKHLSKLDIKVTAVSQTPTNGQVSLMLLKGVGISPINFSQYLSFIQQIKMPQGSTIPVSTWSDVVNKLLFIIFVGFVIKFGFLD</sequence>